<evidence type="ECO:0000313" key="1">
    <source>
        <dbReference type="EMBL" id="PSI00534.1"/>
    </source>
</evidence>
<keyword evidence="2" id="KW-1185">Reference proteome</keyword>
<proteinExistence type="predicted"/>
<dbReference type="EMBL" id="PXVC01000107">
    <property type="protein sequence ID" value="PSI00534.1"/>
    <property type="molecule type" value="Genomic_DNA"/>
</dbReference>
<feature type="non-terminal residue" evidence="1">
    <location>
        <position position="1"/>
    </location>
</feature>
<gene>
    <name evidence="1" type="ORF">C7K08_12655</name>
</gene>
<reference evidence="2" key="1">
    <citation type="submission" date="2018-03" db="EMBL/GenBank/DDBJ databases">
        <title>Ecological and genomic features of two cosmopolitan and abundant freshwater picocyanobacteria.</title>
        <authorList>
            <person name="Cabello-Yeves P.J."/>
            <person name="Picazo A."/>
            <person name="Camacho A."/>
            <person name="Callieri C."/>
            <person name="Rosselli R."/>
            <person name="Roda-Garcia J."/>
            <person name="Coutinho F.H."/>
            <person name="Rodriguez-Valera F."/>
        </authorList>
    </citation>
    <scope>NUCLEOTIDE SEQUENCE [LARGE SCALE GENOMIC DNA]</scope>
    <source>
        <strain evidence="2">Tous</strain>
    </source>
</reference>
<name>A0A2P7EBE6_9SYNE</name>
<protein>
    <submittedName>
        <fullName evidence="1">Uncharacterized protein</fullName>
    </submittedName>
</protein>
<sequence length="150" mass="15986">VGLQYDASRKKNIGNQSEDLGSAYLLDYDSVTGLFSNYKTFNYPSTSSSKTLETHFEGIWYNGNGTYKLPATISPGPNGSLGAAATATITRDSLTGGFSNASWEILPLNYPSTGAVPVFTTNDSIFDKASVGAYTLSQGNFSDYAFLNAT</sequence>
<dbReference type="RefSeq" id="WP_206603864.1">
    <property type="nucleotide sequence ID" value="NZ_PXVC01000107.1"/>
</dbReference>
<comment type="caution">
    <text evidence="1">The sequence shown here is derived from an EMBL/GenBank/DDBJ whole genome shotgun (WGS) entry which is preliminary data.</text>
</comment>
<dbReference type="Proteomes" id="UP000240206">
    <property type="component" value="Unassembled WGS sequence"/>
</dbReference>
<accession>A0A2P7EBE6</accession>
<dbReference type="AlphaFoldDB" id="A0A2P7EBE6"/>
<organism evidence="1 2">
    <name type="scientific">Synechococcus lacustris str. Tous</name>
    <dbReference type="NCBI Taxonomy" id="1910958"/>
    <lineage>
        <taxon>Bacteria</taxon>
        <taxon>Bacillati</taxon>
        <taxon>Cyanobacteriota</taxon>
        <taxon>Cyanophyceae</taxon>
        <taxon>Synechococcales</taxon>
        <taxon>Synechococcaceae</taxon>
        <taxon>Synechococcus</taxon>
    </lineage>
</organism>
<evidence type="ECO:0000313" key="2">
    <source>
        <dbReference type="Proteomes" id="UP000240206"/>
    </source>
</evidence>